<dbReference type="RefSeq" id="WP_133580647.1">
    <property type="nucleotide sequence ID" value="NZ_SNYJ01000008.1"/>
</dbReference>
<dbReference type="Proteomes" id="UP000295632">
    <property type="component" value="Unassembled WGS sequence"/>
</dbReference>
<reference evidence="1 2" key="1">
    <citation type="submission" date="2019-03" db="EMBL/GenBank/DDBJ databases">
        <title>Genomic Encyclopedia of Type Strains, Phase IV (KMG-IV): sequencing the most valuable type-strain genomes for metagenomic binning, comparative biology and taxonomic classification.</title>
        <authorList>
            <person name="Goeker M."/>
        </authorList>
    </citation>
    <scope>NUCLEOTIDE SEQUENCE [LARGE SCALE GENOMIC DNA]</scope>
    <source>
        <strain evidence="1 2">DSM 28697</strain>
    </source>
</reference>
<dbReference type="AlphaFoldDB" id="A0A4R6U3X6"/>
<name>A0A4R6U3X6_9BACI</name>
<evidence type="ECO:0000313" key="2">
    <source>
        <dbReference type="Proteomes" id="UP000295632"/>
    </source>
</evidence>
<dbReference type="EMBL" id="SNYJ01000008">
    <property type="protein sequence ID" value="TDQ39219.1"/>
    <property type="molecule type" value="Genomic_DNA"/>
</dbReference>
<gene>
    <name evidence="1" type="ORF">EV213_108171</name>
</gene>
<dbReference type="OrthoDB" id="2972328at2"/>
<keyword evidence="2" id="KW-1185">Reference proteome</keyword>
<protein>
    <submittedName>
        <fullName evidence="1">Uncharacterized protein</fullName>
    </submittedName>
</protein>
<accession>A0A4R6U3X6</accession>
<organism evidence="1 2">
    <name type="scientific">Aureibacillus halotolerans</name>
    <dbReference type="NCBI Taxonomy" id="1508390"/>
    <lineage>
        <taxon>Bacteria</taxon>
        <taxon>Bacillati</taxon>
        <taxon>Bacillota</taxon>
        <taxon>Bacilli</taxon>
        <taxon>Bacillales</taxon>
        <taxon>Bacillaceae</taxon>
        <taxon>Aureibacillus</taxon>
    </lineage>
</organism>
<proteinExistence type="predicted"/>
<comment type="caution">
    <text evidence="1">The sequence shown here is derived from an EMBL/GenBank/DDBJ whole genome shotgun (WGS) entry which is preliminary data.</text>
</comment>
<sequence>MRECRNCGDELPPETEHYAIDDKKYCTDCIKVYPKGEVYFIDEEFLGDDDSVEHVESYDDEYEEDEMK</sequence>
<evidence type="ECO:0000313" key="1">
    <source>
        <dbReference type="EMBL" id="TDQ39219.1"/>
    </source>
</evidence>